<evidence type="ECO:0000313" key="1">
    <source>
        <dbReference type="EMBL" id="KAF2322870.1"/>
    </source>
</evidence>
<dbReference type="AlphaFoldDB" id="A0A6A6NB68"/>
<protein>
    <submittedName>
        <fullName evidence="1">Uncharacterized protein</fullName>
    </submittedName>
</protein>
<name>A0A6A6NB68_HEVBR</name>
<sequence>MELAHHFNGEVQEIEDVNFSESALIYRVRDASFRSNRLRQKPIYILEMELTFLPDYADTCSRPPYTAF</sequence>
<dbReference type="Proteomes" id="UP000467840">
    <property type="component" value="Chromosome 11"/>
</dbReference>
<gene>
    <name evidence="1" type="ORF">GH714_031559</name>
</gene>
<dbReference type="EMBL" id="JAAGAX010000002">
    <property type="protein sequence ID" value="KAF2322870.1"/>
    <property type="molecule type" value="Genomic_DNA"/>
</dbReference>
<comment type="caution">
    <text evidence="1">The sequence shown here is derived from an EMBL/GenBank/DDBJ whole genome shotgun (WGS) entry which is preliminary data.</text>
</comment>
<organism evidence="1 2">
    <name type="scientific">Hevea brasiliensis</name>
    <name type="common">Para rubber tree</name>
    <name type="synonym">Siphonia brasiliensis</name>
    <dbReference type="NCBI Taxonomy" id="3981"/>
    <lineage>
        <taxon>Eukaryota</taxon>
        <taxon>Viridiplantae</taxon>
        <taxon>Streptophyta</taxon>
        <taxon>Embryophyta</taxon>
        <taxon>Tracheophyta</taxon>
        <taxon>Spermatophyta</taxon>
        <taxon>Magnoliopsida</taxon>
        <taxon>eudicotyledons</taxon>
        <taxon>Gunneridae</taxon>
        <taxon>Pentapetalae</taxon>
        <taxon>rosids</taxon>
        <taxon>fabids</taxon>
        <taxon>Malpighiales</taxon>
        <taxon>Euphorbiaceae</taxon>
        <taxon>Crotonoideae</taxon>
        <taxon>Micrandreae</taxon>
        <taxon>Hevea</taxon>
    </lineage>
</organism>
<accession>A0A6A6NB68</accession>
<evidence type="ECO:0000313" key="2">
    <source>
        <dbReference type="Proteomes" id="UP000467840"/>
    </source>
</evidence>
<reference evidence="1 2" key="1">
    <citation type="journal article" date="2020" name="Mol. Plant">
        <title>The Chromosome-Based Rubber Tree Genome Provides New Insights into Spurge Genome Evolution and Rubber Biosynthesis.</title>
        <authorList>
            <person name="Liu J."/>
            <person name="Shi C."/>
            <person name="Shi C.C."/>
            <person name="Li W."/>
            <person name="Zhang Q.J."/>
            <person name="Zhang Y."/>
            <person name="Li K."/>
            <person name="Lu H.F."/>
            <person name="Shi C."/>
            <person name="Zhu S.T."/>
            <person name="Xiao Z.Y."/>
            <person name="Nan H."/>
            <person name="Yue Y."/>
            <person name="Zhu X.G."/>
            <person name="Wu Y."/>
            <person name="Hong X.N."/>
            <person name="Fan G.Y."/>
            <person name="Tong Y."/>
            <person name="Zhang D."/>
            <person name="Mao C.L."/>
            <person name="Liu Y.L."/>
            <person name="Hao S.J."/>
            <person name="Liu W.Q."/>
            <person name="Lv M.Q."/>
            <person name="Zhang H.B."/>
            <person name="Liu Y."/>
            <person name="Hu-Tang G.R."/>
            <person name="Wang J.P."/>
            <person name="Wang J.H."/>
            <person name="Sun Y.H."/>
            <person name="Ni S.B."/>
            <person name="Chen W.B."/>
            <person name="Zhang X.C."/>
            <person name="Jiao Y.N."/>
            <person name="Eichler E.E."/>
            <person name="Li G.H."/>
            <person name="Liu X."/>
            <person name="Gao L.Z."/>
        </authorList>
    </citation>
    <scope>NUCLEOTIDE SEQUENCE [LARGE SCALE GENOMIC DNA]</scope>
    <source>
        <strain evidence="2">cv. GT1</strain>
        <tissue evidence="1">Leaf</tissue>
    </source>
</reference>
<proteinExistence type="predicted"/>
<keyword evidence="2" id="KW-1185">Reference proteome</keyword>